<dbReference type="PATRIC" id="fig|363754.4.peg.6061"/>
<keyword evidence="2" id="KW-0489">Methyltransferase</keyword>
<dbReference type="EMBL" id="AQHN01000089">
    <property type="protein sequence ID" value="ENN84228.1"/>
    <property type="molecule type" value="Genomic_DNA"/>
</dbReference>
<proteinExistence type="predicted"/>
<protein>
    <submittedName>
        <fullName evidence="2">Methyltransferase FkbM</fullName>
    </submittedName>
</protein>
<keyword evidence="2" id="KW-0808">Transferase</keyword>
<dbReference type="OrthoDB" id="7905197at2"/>
<dbReference type="Proteomes" id="UP000012429">
    <property type="component" value="Unassembled WGS sequence"/>
</dbReference>
<dbReference type="SUPFAM" id="SSF53335">
    <property type="entry name" value="S-adenosyl-L-methionine-dependent methyltransferases"/>
    <property type="match status" value="1"/>
</dbReference>
<name>N6U1I8_9HYPH</name>
<gene>
    <name evidence="2" type="ORF">RHSP_76961</name>
</gene>
<accession>N6U1I8</accession>
<reference evidence="2 3" key="1">
    <citation type="journal article" date="2012" name="BMC Genomics">
        <title>Genomic basis of broad host range and environmental adaptability of Rhizobium tropici CIAT 899 and Rhizobium sp. PRF 81 which are used in inoculants for common bean (Phaseolus vulgaris L.).</title>
        <authorList>
            <person name="Ormeno-Orrillo E."/>
            <person name="Menna P."/>
            <person name="Almeida L.G."/>
            <person name="Ollero F.J."/>
            <person name="Nicolas M.F."/>
            <person name="Pains Rodrigues E."/>
            <person name="Shigueyoshi Nakatani A."/>
            <person name="Silva Batista J.S."/>
            <person name="Oliveira Chueire L.M."/>
            <person name="Souza R.C."/>
            <person name="Ribeiro Vasconcelos A.T."/>
            <person name="Megias M."/>
            <person name="Hungria M."/>
            <person name="Martinez-Romero E."/>
        </authorList>
    </citation>
    <scope>NUCLEOTIDE SEQUENCE [LARGE SCALE GENOMIC DNA]</scope>
    <source>
        <strain evidence="2 3">PRF 81</strain>
    </source>
</reference>
<feature type="domain" description="Methyltransferase FkbM" evidence="1">
    <location>
        <begin position="207"/>
        <end position="359"/>
    </location>
</feature>
<dbReference type="GO" id="GO:0032259">
    <property type="term" value="P:methylation"/>
    <property type="evidence" value="ECO:0007669"/>
    <property type="project" value="UniProtKB-KW"/>
</dbReference>
<dbReference type="InterPro" id="IPR029063">
    <property type="entry name" value="SAM-dependent_MTases_sf"/>
</dbReference>
<comment type="caution">
    <text evidence="2">The sequence shown here is derived from an EMBL/GenBank/DDBJ whole genome shotgun (WGS) entry which is preliminary data.</text>
</comment>
<evidence type="ECO:0000259" key="1">
    <source>
        <dbReference type="Pfam" id="PF05050"/>
    </source>
</evidence>
<dbReference type="AlphaFoldDB" id="N6U1I8"/>
<dbReference type="RefSeq" id="WP_004127177.1">
    <property type="nucleotide sequence ID" value="NZ_AQHN01000089.1"/>
</dbReference>
<sequence>MKRSDFRNRLSSLFQTYNETAFKLRRAAITERLQSAAEIYIFGAGQNGQHVADLLGQISLKAVAYIDDTPAKQNTIVTGLPVYSLDYLAGRGKTILITSIFSPHIGFSEISARLRSQDIEHVSLFEFLWVANEDDSSSFYFLNHPTFLHRHAEDIRWLLDRLVDEESLAQLLAHIHFRLNLDYGALPAVQRVFWPSAIPSEKIVYLDCGAYDGDTLIPFMQEHSNRVRLALPIEPDPHNFHRMTNNLASLSADDRRKIIPIAAATGETSGKLKFDLGKNQASSLSEAGSSEVDVAALDEIIEKYCEPNDHILVKIDVEGADLATLKGAKRSIIERKVWLAISVYHAPSDLWALPQYVSQLDQNYRFALRSNGCDGADLMVYAFVPNAADLAS</sequence>
<dbReference type="PANTHER" id="PTHR34203">
    <property type="entry name" value="METHYLTRANSFERASE, FKBM FAMILY PROTEIN"/>
    <property type="match status" value="1"/>
</dbReference>
<dbReference type="InterPro" id="IPR052514">
    <property type="entry name" value="SAM-dependent_MTase"/>
</dbReference>
<organism evidence="2 3">
    <name type="scientific">Rhizobium freirei PRF 81</name>
    <dbReference type="NCBI Taxonomy" id="363754"/>
    <lineage>
        <taxon>Bacteria</taxon>
        <taxon>Pseudomonadati</taxon>
        <taxon>Pseudomonadota</taxon>
        <taxon>Alphaproteobacteria</taxon>
        <taxon>Hyphomicrobiales</taxon>
        <taxon>Rhizobiaceae</taxon>
        <taxon>Rhizobium/Agrobacterium group</taxon>
        <taxon>Rhizobium</taxon>
    </lineage>
</organism>
<dbReference type="PANTHER" id="PTHR34203:SF15">
    <property type="entry name" value="SLL1173 PROTEIN"/>
    <property type="match status" value="1"/>
</dbReference>
<keyword evidence="3" id="KW-1185">Reference proteome</keyword>
<dbReference type="Gene3D" id="3.40.50.150">
    <property type="entry name" value="Vaccinia Virus protein VP39"/>
    <property type="match status" value="1"/>
</dbReference>
<evidence type="ECO:0000313" key="3">
    <source>
        <dbReference type="Proteomes" id="UP000012429"/>
    </source>
</evidence>
<dbReference type="GO" id="GO:0008168">
    <property type="term" value="F:methyltransferase activity"/>
    <property type="evidence" value="ECO:0007669"/>
    <property type="project" value="UniProtKB-KW"/>
</dbReference>
<dbReference type="NCBIfam" id="TIGR01444">
    <property type="entry name" value="fkbM_fam"/>
    <property type="match status" value="1"/>
</dbReference>
<dbReference type="InterPro" id="IPR006342">
    <property type="entry name" value="FkbM_mtfrase"/>
</dbReference>
<dbReference type="Pfam" id="PF05050">
    <property type="entry name" value="Methyltransf_21"/>
    <property type="match status" value="1"/>
</dbReference>
<dbReference type="STRING" id="363754.RHSP_76961"/>
<evidence type="ECO:0000313" key="2">
    <source>
        <dbReference type="EMBL" id="ENN84228.1"/>
    </source>
</evidence>
<dbReference type="Gene3D" id="3.40.50.720">
    <property type="entry name" value="NAD(P)-binding Rossmann-like Domain"/>
    <property type="match status" value="1"/>
</dbReference>